<dbReference type="SUPFAM" id="SSF51306">
    <property type="entry name" value="LexA/Signal peptidase"/>
    <property type="match status" value="1"/>
</dbReference>
<feature type="compositionally biased region" description="Basic and acidic residues" evidence="7">
    <location>
        <begin position="113"/>
        <end position="139"/>
    </location>
</feature>
<feature type="transmembrane region" description="Helical" evidence="8">
    <location>
        <begin position="208"/>
        <end position="224"/>
    </location>
</feature>
<keyword evidence="5 8" id="KW-1133">Transmembrane helix</keyword>
<feature type="transmembrane region" description="Helical" evidence="8">
    <location>
        <begin position="176"/>
        <end position="196"/>
    </location>
</feature>
<sequence length="624" mass="69407">MANAAAAAAAAATAARRTPLPLELPARQAKVVQAAIEHWAGNESGLLSPELAAQLRASVAVRGFPWDAFAKYALRLAVLCLVVAVFSALVEDAFARFWRRDRRSTTAAADSAPWEKREEKSRGSKNDRPPPHDEETHKARETELKARIQLRDRVYRAVILLLAFYGLVALLTGSNFIWSCAMIAWSYWFGAMTCYFWSTYAIFMESPVRFVGLGAALIGTSYLMRDGPPPGHRRDVVHDANLGPAVPVRRALDPVAVPRIFTQQPGPAAALPALLRLLRRRGRERRPRPRLRRRDDQRVRPRVPGHQPLHQVLGVLLGLVQAPPLRRARRHVRHGRPVRRGAVAYVGSGEAGGALDGAVSAGKRLVGLEGDIVRTRRDCTECRHVRVPPKTLWAEGDAGAHKSEDSNHFGPVPMKNVEGVIPFILYPFKYWGRVRWWEYHDSILKERLVTDPKEVKALEEKGAKLDFVMSRAFEQHFIQRRLKEQEETGEIDYQAEAVRGMAAQFLQEASVRCLQVQAANRAKKANAIVGDTAASEVQKSWAAARKGQAAGAAPGTTRMQAVQAEDTVLGRWLAHGGRSQLLGKDVVLLTLPSAISEEDRRILRKKAELTKEKTGWTYQFRFAG</sequence>
<keyword evidence="3 8" id="KW-0812">Transmembrane</keyword>
<name>A0ABR1PZ94_9PEZI</name>
<evidence type="ECO:0000256" key="2">
    <source>
        <dbReference type="ARBA" id="ARBA00022670"/>
    </source>
</evidence>
<dbReference type="InterPro" id="IPR036286">
    <property type="entry name" value="LexA/Signal_pep-like_sf"/>
</dbReference>
<dbReference type="PANTHER" id="PTHR46041">
    <property type="entry name" value="MITOCHONDRIAL INNER MEMBRANE PROTEASE SUBUNIT 2"/>
    <property type="match status" value="1"/>
</dbReference>
<keyword evidence="4" id="KW-0378">Hydrolase</keyword>
<feature type="region of interest" description="Disordered" evidence="7">
    <location>
        <begin position="284"/>
        <end position="305"/>
    </location>
</feature>
<comment type="subcellular location">
    <subcellularLocation>
        <location evidence="1">Membrane</location>
        <topology evidence="1">Single-pass membrane protein</topology>
    </subcellularLocation>
</comment>
<evidence type="ECO:0000313" key="10">
    <source>
        <dbReference type="Proteomes" id="UP001391051"/>
    </source>
</evidence>
<dbReference type="EMBL" id="JAQQWE010000008">
    <property type="protein sequence ID" value="KAK7943061.1"/>
    <property type="molecule type" value="Genomic_DNA"/>
</dbReference>
<evidence type="ECO:0000256" key="6">
    <source>
        <dbReference type="ARBA" id="ARBA00023136"/>
    </source>
</evidence>
<evidence type="ECO:0000256" key="5">
    <source>
        <dbReference type="ARBA" id="ARBA00022989"/>
    </source>
</evidence>
<accession>A0ABR1PZ94</accession>
<evidence type="ECO:0000313" key="9">
    <source>
        <dbReference type="EMBL" id="KAK7943061.1"/>
    </source>
</evidence>
<protein>
    <submittedName>
        <fullName evidence="9">Uncharacterized protein</fullName>
    </submittedName>
</protein>
<reference evidence="9 10" key="1">
    <citation type="submission" date="2023-01" db="EMBL/GenBank/DDBJ databases">
        <title>Analysis of 21 Apiospora genomes using comparative genomics revels a genus with tremendous synthesis potential of carbohydrate active enzymes and secondary metabolites.</title>
        <authorList>
            <person name="Sorensen T."/>
        </authorList>
    </citation>
    <scope>NUCLEOTIDE SEQUENCE [LARGE SCALE GENOMIC DNA]</scope>
    <source>
        <strain evidence="9 10">CBS 24483</strain>
    </source>
</reference>
<organism evidence="9 10">
    <name type="scientific">Apiospora aurea</name>
    <dbReference type="NCBI Taxonomy" id="335848"/>
    <lineage>
        <taxon>Eukaryota</taxon>
        <taxon>Fungi</taxon>
        <taxon>Dikarya</taxon>
        <taxon>Ascomycota</taxon>
        <taxon>Pezizomycotina</taxon>
        <taxon>Sordariomycetes</taxon>
        <taxon>Xylariomycetidae</taxon>
        <taxon>Amphisphaeriales</taxon>
        <taxon>Apiosporaceae</taxon>
        <taxon>Apiospora</taxon>
    </lineage>
</organism>
<evidence type="ECO:0000256" key="8">
    <source>
        <dbReference type="SAM" id="Phobius"/>
    </source>
</evidence>
<feature type="transmembrane region" description="Helical" evidence="8">
    <location>
        <begin position="72"/>
        <end position="94"/>
    </location>
</feature>
<dbReference type="Gene3D" id="2.10.109.10">
    <property type="entry name" value="Umud Fragment, subunit A"/>
    <property type="match status" value="1"/>
</dbReference>
<evidence type="ECO:0000256" key="7">
    <source>
        <dbReference type="SAM" id="MobiDB-lite"/>
    </source>
</evidence>
<keyword evidence="2" id="KW-0645">Protease</keyword>
<evidence type="ECO:0000256" key="1">
    <source>
        <dbReference type="ARBA" id="ARBA00004167"/>
    </source>
</evidence>
<feature type="transmembrane region" description="Helical" evidence="8">
    <location>
        <begin position="154"/>
        <end position="170"/>
    </location>
</feature>
<proteinExistence type="predicted"/>
<evidence type="ECO:0000256" key="3">
    <source>
        <dbReference type="ARBA" id="ARBA00022692"/>
    </source>
</evidence>
<dbReference type="InterPro" id="IPR037730">
    <property type="entry name" value="IMP2"/>
</dbReference>
<gene>
    <name evidence="9" type="ORF">PG986_012174</name>
</gene>
<dbReference type="PANTHER" id="PTHR46041:SF2">
    <property type="entry name" value="MITOCHONDRIAL INNER MEMBRANE PROTEASE SUBUNIT 2"/>
    <property type="match status" value="1"/>
</dbReference>
<comment type="caution">
    <text evidence="9">The sequence shown here is derived from an EMBL/GenBank/DDBJ whole genome shotgun (WGS) entry which is preliminary data.</text>
</comment>
<keyword evidence="10" id="KW-1185">Reference proteome</keyword>
<dbReference type="Proteomes" id="UP001391051">
    <property type="component" value="Unassembled WGS sequence"/>
</dbReference>
<dbReference type="GeneID" id="92081458"/>
<evidence type="ECO:0000256" key="4">
    <source>
        <dbReference type="ARBA" id="ARBA00022801"/>
    </source>
</evidence>
<keyword evidence="6 8" id="KW-0472">Membrane</keyword>
<feature type="region of interest" description="Disordered" evidence="7">
    <location>
        <begin position="109"/>
        <end position="139"/>
    </location>
</feature>
<dbReference type="RefSeq" id="XP_066695092.1">
    <property type="nucleotide sequence ID" value="XM_066848396.1"/>
</dbReference>